<dbReference type="EMBL" id="CP020715">
    <property type="protein sequence ID" value="ARJ05856.1"/>
    <property type="molecule type" value="Genomic_DNA"/>
</dbReference>
<dbReference type="KEGG" id="cphy:B5808_11940"/>
<sequence>MDLEVITDSVESRTPEGIAAAISRLIRAGELGPGARLPTVRTVAAALGVSPATVSSAWQALSAVGLITSRGRAGSFVLEASTAWMPRHFGGLAGDHVEARLDLSSGTPDPELLPDLGPALTKVPTRADTASYLNSPVLPELERTLRASWPAPVASLTIVDGALDAISRALDAIVRFGDRVVVEDPCFPPFFDLLETLGCERVPVEVDSEGMRPDALAKALALGPVAIIMQPRAHNPTGASLSASRAKELARVLRSHEHLGDPVIIEDDHSGEISTAAPHSMGAWLPARTLHVRSFAKSHGPDLRIAALGGPAPLVDRIVARRLLGPGWTSRMLQTILYELLTASTSASAVHEARRVYHARQRSLAEELTRLGVAHEPADGINAWIPVADERAAMVALAASGIRVAGGSSFLAAPPITGAPAHIRVTAGRIREDFAQVAALIASAATARSGSWA</sequence>
<dbReference type="Gene3D" id="3.40.640.10">
    <property type="entry name" value="Type I PLP-dependent aspartate aminotransferase-like (Major domain)"/>
    <property type="match status" value="1"/>
</dbReference>
<evidence type="ECO:0000313" key="6">
    <source>
        <dbReference type="EMBL" id="ARJ05856.1"/>
    </source>
</evidence>
<gene>
    <name evidence="6" type="ORF">B5808_11940</name>
</gene>
<keyword evidence="3" id="KW-0805">Transcription regulation</keyword>
<evidence type="ECO:0000256" key="4">
    <source>
        <dbReference type="ARBA" id="ARBA00023125"/>
    </source>
</evidence>
<dbReference type="Gene3D" id="1.10.10.10">
    <property type="entry name" value="Winged helix-like DNA-binding domain superfamily/Winged helix DNA-binding domain"/>
    <property type="match status" value="1"/>
</dbReference>
<proteinExistence type="inferred from homology"/>
<dbReference type="AlphaFoldDB" id="A0A1X9LKW6"/>
<dbReference type="InterPro" id="IPR015424">
    <property type="entry name" value="PyrdxlP-dep_Trfase"/>
</dbReference>
<evidence type="ECO:0000256" key="1">
    <source>
        <dbReference type="ARBA" id="ARBA00005384"/>
    </source>
</evidence>
<dbReference type="GO" id="GO:0030170">
    <property type="term" value="F:pyridoxal phosphate binding"/>
    <property type="evidence" value="ECO:0007669"/>
    <property type="project" value="InterPro"/>
</dbReference>
<reference evidence="6 7" key="1">
    <citation type="submission" date="2017-04" db="EMBL/GenBank/DDBJ databases">
        <authorList>
            <person name="Afonso C.L."/>
            <person name="Miller P.J."/>
            <person name="Scott M.A."/>
            <person name="Spackman E."/>
            <person name="Goraichik I."/>
            <person name="Dimitrov K.M."/>
            <person name="Suarez D.L."/>
            <person name="Swayne D.E."/>
        </authorList>
    </citation>
    <scope>NUCLEOTIDE SEQUENCE [LARGE SCALE GENOMIC DNA]</scope>
    <source>
        <strain evidence="7">XA(T)</strain>
    </source>
</reference>
<protein>
    <submittedName>
        <fullName evidence="6">GntR family transcriptional regulator</fullName>
    </submittedName>
</protein>
<organism evidence="6 7">
    <name type="scientific">Cnuibacter physcomitrellae</name>
    <dbReference type="NCBI Taxonomy" id="1619308"/>
    <lineage>
        <taxon>Bacteria</taxon>
        <taxon>Bacillati</taxon>
        <taxon>Actinomycetota</taxon>
        <taxon>Actinomycetes</taxon>
        <taxon>Micrococcales</taxon>
        <taxon>Microbacteriaceae</taxon>
        <taxon>Cnuibacter</taxon>
    </lineage>
</organism>
<dbReference type="PANTHER" id="PTHR46577">
    <property type="entry name" value="HTH-TYPE TRANSCRIPTIONAL REGULATORY PROTEIN GABR"/>
    <property type="match status" value="1"/>
</dbReference>
<dbReference type="STRING" id="1619308.B5808_11940"/>
<keyword evidence="7" id="KW-1185">Reference proteome</keyword>
<dbReference type="RefSeq" id="WP_085019994.1">
    <property type="nucleotide sequence ID" value="NZ_BMHD01000001.1"/>
</dbReference>
<dbReference type="Pfam" id="PF00155">
    <property type="entry name" value="Aminotran_1_2"/>
    <property type="match status" value="1"/>
</dbReference>
<keyword evidence="2" id="KW-0663">Pyridoxal phosphate</keyword>
<comment type="similarity">
    <text evidence="1">In the C-terminal section; belongs to the class-I pyridoxal-phosphate-dependent aminotransferase family.</text>
</comment>
<evidence type="ECO:0000256" key="2">
    <source>
        <dbReference type="ARBA" id="ARBA00022898"/>
    </source>
</evidence>
<dbReference type="SUPFAM" id="SSF46785">
    <property type="entry name" value="Winged helix' DNA-binding domain"/>
    <property type="match status" value="1"/>
</dbReference>
<dbReference type="GO" id="GO:0003700">
    <property type="term" value="F:DNA-binding transcription factor activity"/>
    <property type="evidence" value="ECO:0007669"/>
    <property type="project" value="InterPro"/>
</dbReference>
<dbReference type="Proteomes" id="UP000192775">
    <property type="component" value="Chromosome"/>
</dbReference>
<dbReference type="InterPro" id="IPR036388">
    <property type="entry name" value="WH-like_DNA-bd_sf"/>
</dbReference>
<dbReference type="CDD" id="cd07377">
    <property type="entry name" value="WHTH_GntR"/>
    <property type="match status" value="1"/>
</dbReference>
<dbReference type="InterPro" id="IPR004839">
    <property type="entry name" value="Aminotransferase_I/II_large"/>
</dbReference>
<dbReference type="InterPro" id="IPR015421">
    <property type="entry name" value="PyrdxlP-dep_Trfase_major"/>
</dbReference>
<dbReference type="InterPro" id="IPR051446">
    <property type="entry name" value="HTH_trans_reg/aminotransferase"/>
</dbReference>
<evidence type="ECO:0000256" key="3">
    <source>
        <dbReference type="ARBA" id="ARBA00023015"/>
    </source>
</evidence>
<name>A0A1X9LKW6_9MICO</name>
<evidence type="ECO:0000256" key="5">
    <source>
        <dbReference type="ARBA" id="ARBA00023163"/>
    </source>
</evidence>
<dbReference type="CDD" id="cd00609">
    <property type="entry name" value="AAT_like"/>
    <property type="match status" value="1"/>
</dbReference>
<keyword evidence="4" id="KW-0238">DNA-binding</keyword>
<dbReference type="SUPFAM" id="SSF53383">
    <property type="entry name" value="PLP-dependent transferases"/>
    <property type="match status" value="1"/>
</dbReference>
<dbReference type="InterPro" id="IPR036390">
    <property type="entry name" value="WH_DNA-bd_sf"/>
</dbReference>
<evidence type="ECO:0000313" key="7">
    <source>
        <dbReference type="Proteomes" id="UP000192775"/>
    </source>
</evidence>
<accession>A0A1X9LKW6</accession>
<keyword evidence="5" id="KW-0804">Transcription</keyword>
<dbReference type="InterPro" id="IPR000524">
    <property type="entry name" value="Tscrpt_reg_HTH_GntR"/>
</dbReference>
<dbReference type="SMART" id="SM00345">
    <property type="entry name" value="HTH_GNTR"/>
    <property type="match status" value="1"/>
</dbReference>
<dbReference type="Pfam" id="PF00392">
    <property type="entry name" value="GntR"/>
    <property type="match status" value="1"/>
</dbReference>
<dbReference type="GO" id="GO:0003677">
    <property type="term" value="F:DNA binding"/>
    <property type="evidence" value="ECO:0007669"/>
    <property type="project" value="UniProtKB-KW"/>
</dbReference>
<dbReference type="PANTHER" id="PTHR46577:SF2">
    <property type="entry name" value="TRANSCRIPTIONAL REGULATORY PROTEIN"/>
    <property type="match status" value="1"/>
</dbReference>
<dbReference type="PROSITE" id="PS50949">
    <property type="entry name" value="HTH_GNTR"/>
    <property type="match status" value="1"/>
</dbReference>